<dbReference type="EC" id="2.4.-.-" evidence="2"/>
<dbReference type="Pfam" id="PF13439">
    <property type="entry name" value="Glyco_transf_4"/>
    <property type="match status" value="1"/>
</dbReference>
<dbReference type="Proteomes" id="UP001427805">
    <property type="component" value="Unassembled WGS sequence"/>
</dbReference>
<accession>A0ABV0B9E0</accession>
<sequence length="384" mass="42065">MRSEDEAPLRIAYFTEWDPHDETGVLNKLIGQVGQWNSLGAEARIFSLAMRQDSQPALDFASHGEVIGRIHRRSLEAYPFARLGYLNKTLSVGRVVAALRRFRPDVIYYRQHGPWYPGLGRILSVAPTVIEINSDERAERDLWGPAFAALHRATQGRILNAVSGFVAVTDEIASAYRDRGKPMEIIPNGFWGAAAPLPPTGNAAPAYVFVGSPLNGGGSWHGADKIVALAHALPDSSFHIVGLSEQDFPGDDIPPNLILHGYRTGDDLSAILAQSDVGIGTLALYRKGMDEACPLKVRDYLMRGLPVVLGYREAETRLNEASYTLQIGNTPDNVETNIGAIAGFGDAWRGRRVTENLDFLSGASKERQRLRFLAEVRKAAAHGR</sequence>
<keyword evidence="2" id="KW-0808">Transferase</keyword>
<comment type="caution">
    <text evidence="2">The sequence shown here is derived from an EMBL/GenBank/DDBJ whole genome shotgun (WGS) entry which is preliminary data.</text>
</comment>
<proteinExistence type="predicted"/>
<gene>
    <name evidence="2" type="ORF">TPR58_10570</name>
</gene>
<dbReference type="RefSeq" id="WP_346246609.1">
    <property type="nucleotide sequence ID" value="NZ_JBDIZK010000005.1"/>
</dbReference>
<evidence type="ECO:0000313" key="3">
    <source>
        <dbReference type="Proteomes" id="UP001427805"/>
    </source>
</evidence>
<keyword evidence="2" id="KW-0328">Glycosyltransferase</keyword>
<dbReference type="Gene3D" id="3.40.50.2000">
    <property type="entry name" value="Glycogen Phosphorylase B"/>
    <property type="match status" value="2"/>
</dbReference>
<dbReference type="EMBL" id="JBDIZK010000005">
    <property type="protein sequence ID" value="MEN3747613.1"/>
    <property type="molecule type" value="Genomic_DNA"/>
</dbReference>
<organism evidence="2 3">
    <name type="scientific">Sphingomonas rustica</name>
    <dbReference type="NCBI Taxonomy" id="3103142"/>
    <lineage>
        <taxon>Bacteria</taxon>
        <taxon>Pseudomonadati</taxon>
        <taxon>Pseudomonadota</taxon>
        <taxon>Alphaproteobacteria</taxon>
        <taxon>Sphingomonadales</taxon>
        <taxon>Sphingomonadaceae</taxon>
        <taxon>Sphingomonas</taxon>
    </lineage>
</organism>
<dbReference type="SUPFAM" id="SSF53756">
    <property type="entry name" value="UDP-Glycosyltransferase/glycogen phosphorylase"/>
    <property type="match status" value="1"/>
</dbReference>
<name>A0ABV0B9E0_9SPHN</name>
<evidence type="ECO:0000313" key="2">
    <source>
        <dbReference type="EMBL" id="MEN3747613.1"/>
    </source>
</evidence>
<reference evidence="2 3" key="1">
    <citation type="submission" date="2024-05" db="EMBL/GenBank/DDBJ databases">
        <title>Sphingomonas sp. HF-S3 16S ribosomal RNA gene Genome sequencing and assembly.</title>
        <authorList>
            <person name="Lee H."/>
        </authorList>
    </citation>
    <scope>NUCLEOTIDE SEQUENCE [LARGE SCALE GENOMIC DNA]</scope>
    <source>
        <strain evidence="2 3">HF-S3</strain>
    </source>
</reference>
<evidence type="ECO:0000259" key="1">
    <source>
        <dbReference type="Pfam" id="PF13439"/>
    </source>
</evidence>
<protein>
    <submittedName>
        <fullName evidence="2">Glycosyltransferase</fullName>
        <ecNumber evidence="2">2.4.-.-</ecNumber>
    </submittedName>
</protein>
<feature type="domain" description="Glycosyltransferase subfamily 4-like N-terminal" evidence="1">
    <location>
        <begin position="58"/>
        <end position="189"/>
    </location>
</feature>
<dbReference type="InterPro" id="IPR028098">
    <property type="entry name" value="Glyco_trans_4-like_N"/>
</dbReference>
<keyword evidence="3" id="KW-1185">Reference proteome</keyword>
<dbReference type="GO" id="GO:0016757">
    <property type="term" value="F:glycosyltransferase activity"/>
    <property type="evidence" value="ECO:0007669"/>
    <property type="project" value="UniProtKB-KW"/>
</dbReference>